<comment type="caution">
    <text evidence="1">The sequence shown here is derived from an EMBL/GenBank/DDBJ whole genome shotgun (WGS) entry which is preliminary data.</text>
</comment>
<dbReference type="Proteomes" id="UP000807825">
    <property type="component" value="Unassembled WGS sequence"/>
</dbReference>
<sequence>MYIRLDGDDHILVRTMRGTDGAPKEVVLANLGQDPELNLFLGAEQGRRENPAVWEDVSDFHLLQALENYKRRLGSYRPALVTIKGKARTTGQEDKK</sequence>
<dbReference type="EMBL" id="JACRDE010000170">
    <property type="protein sequence ID" value="MBI5249016.1"/>
    <property type="molecule type" value="Genomic_DNA"/>
</dbReference>
<evidence type="ECO:0000313" key="1">
    <source>
        <dbReference type="EMBL" id="MBI5249016.1"/>
    </source>
</evidence>
<gene>
    <name evidence="1" type="ORF">HY912_05930</name>
</gene>
<evidence type="ECO:0000313" key="2">
    <source>
        <dbReference type="Proteomes" id="UP000807825"/>
    </source>
</evidence>
<reference evidence="1" key="1">
    <citation type="submission" date="2020-07" db="EMBL/GenBank/DDBJ databases">
        <title>Huge and variable diversity of episymbiotic CPR bacteria and DPANN archaea in groundwater ecosystems.</title>
        <authorList>
            <person name="He C.Y."/>
            <person name="Keren R."/>
            <person name="Whittaker M."/>
            <person name="Farag I.F."/>
            <person name="Doudna J."/>
            <person name="Cate J.H.D."/>
            <person name="Banfield J.F."/>
        </authorList>
    </citation>
    <scope>NUCLEOTIDE SEQUENCE</scope>
    <source>
        <strain evidence="1">NC_groundwater_1664_Pr3_B-0.1um_52_9</strain>
    </source>
</reference>
<accession>A0A9D6Z5B9</accession>
<name>A0A9D6Z5B9_9BACT</name>
<dbReference type="AlphaFoldDB" id="A0A9D6Z5B9"/>
<proteinExistence type="predicted"/>
<organism evidence="1 2">
    <name type="scientific">Desulfomonile tiedjei</name>
    <dbReference type="NCBI Taxonomy" id="2358"/>
    <lineage>
        <taxon>Bacteria</taxon>
        <taxon>Pseudomonadati</taxon>
        <taxon>Thermodesulfobacteriota</taxon>
        <taxon>Desulfomonilia</taxon>
        <taxon>Desulfomonilales</taxon>
        <taxon>Desulfomonilaceae</taxon>
        <taxon>Desulfomonile</taxon>
    </lineage>
</organism>
<protein>
    <submittedName>
        <fullName evidence="1">Uncharacterized protein</fullName>
    </submittedName>
</protein>